<evidence type="ECO:0000256" key="4">
    <source>
        <dbReference type="ARBA" id="ARBA00022670"/>
    </source>
</evidence>
<evidence type="ECO:0000256" key="7">
    <source>
        <dbReference type="ARBA" id="ARBA00022833"/>
    </source>
</evidence>
<reference evidence="11 12" key="1">
    <citation type="submission" date="2021-03" db="EMBL/GenBank/DDBJ databases">
        <title>Genomic Encyclopedia of Type Strains, Phase IV (KMG-IV): sequencing the most valuable type-strain genomes for metagenomic binning, comparative biology and taxonomic classification.</title>
        <authorList>
            <person name="Goeker M."/>
        </authorList>
    </citation>
    <scope>NUCLEOTIDE SEQUENCE [LARGE SCALE GENOMIC DNA]</scope>
    <source>
        <strain evidence="11 12">DSM 27563</strain>
    </source>
</reference>
<gene>
    <name evidence="11" type="ORF">J2Z71_000184</name>
</gene>
<dbReference type="EC" id="3.4.11.-" evidence="10"/>
<dbReference type="SUPFAM" id="SSF53187">
    <property type="entry name" value="Zn-dependent exopeptidases"/>
    <property type="match status" value="1"/>
</dbReference>
<keyword evidence="4 9" id="KW-0645">Protease</keyword>
<dbReference type="EMBL" id="JAGGLJ010000002">
    <property type="protein sequence ID" value="MBP2024668.1"/>
    <property type="molecule type" value="Genomic_DNA"/>
</dbReference>
<dbReference type="PRINTS" id="PR00932">
    <property type="entry name" value="AMINO1PTASE"/>
</dbReference>
<evidence type="ECO:0000256" key="2">
    <source>
        <dbReference type="ARBA" id="ARBA00008290"/>
    </source>
</evidence>
<dbReference type="CDD" id="cd05658">
    <property type="entry name" value="M18_DAP"/>
    <property type="match status" value="1"/>
</dbReference>
<evidence type="ECO:0000256" key="1">
    <source>
        <dbReference type="ARBA" id="ARBA00001947"/>
    </source>
</evidence>
<evidence type="ECO:0000256" key="3">
    <source>
        <dbReference type="ARBA" id="ARBA00022438"/>
    </source>
</evidence>
<keyword evidence="7 9" id="KW-0862">Zinc</keyword>
<evidence type="ECO:0000256" key="8">
    <source>
        <dbReference type="ARBA" id="ARBA00023049"/>
    </source>
</evidence>
<proteinExistence type="inferred from homology"/>
<evidence type="ECO:0000256" key="6">
    <source>
        <dbReference type="ARBA" id="ARBA00022801"/>
    </source>
</evidence>
<keyword evidence="5 9" id="KW-0479">Metal-binding</keyword>
<dbReference type="SUPFAM" id="SSF101821">
    <property type="entry name" value="Aminopeptidase/glucanase lid domain"/>
    <property type="match status" value="1"/>
</dbReference>
<sequence length="433" mass="48133">MSKEKELALDLIEFIDKSKSAFHAVKVTKKYLLSNGFTEINLKDNWNLERGKKYFTTKNNSALVAFNFGNKDVSDTGFKLVAAHTDSPCFRIKPNPEITMYNSYLKLNTEVYGGAILNTWFDRPLSIAGRVSVKSNNPLEPKEMLVDLEKPILIIPNLAIHMNREINSGFEYNAQVHTLPLLSMINDEFEKENYLIKLLADNLDIDYKDILDFEVYLYATENGSLVGLNEEFISSGKLDDLAMVHASMTALVNSHNSDSTNIAIAFDNEEVGSSTKQGAGSPFVKSVLNRIALAQDLNEEDFLIALEKSFLISADMAHAKHPNFGDKNDITNIPIINKGPAIKIASNQAYTTDSTSSAIYKGICESAKVPVQFFVNRSDLRGGSTIGPISSSQLPIRSVDIGGPMLAMHSICELCGVDDHYYTYKSFLEFYNL</sequence>
<evidence type="ECO:0000313" key="12">
    <source>
        <dbReference type="Proteomes" id="UP001519306"/>
    </source>
</evidence>
<evidence type="ECO:0000313" key="11">
    <source>
        <dbReference type="EMBL" id="MBP2024668.1"/>
    </source>
</evidence>
<dbReference type="InterPro" id="IPR023358">
    <property type="entry name" value="Peptidase_M18_dom2"/>
</dbReference>
<organism evidence="11 12">
    <name type="scientific">Peptoniphilus stercorisuis</name>
    <dbReference type="NCBI Taxonomy" id="1436965"/>
    <lineage>
        <taxon>Bacteria</taxon>
        <taxon>Bacillati</taxon>
        <taxon>Bacillota</taxon>
        <taxon>Tissierellia</taxon>
        <taxon>Tissierellales</taxon>
        <taxon>Peptoniphilaceae</taxon>
        <taxon>Peptoniphilus</taxon>
    </lineage>
</organism>
<name>A0ABS4KA94_9FIRM</name>
<dbReference type="RefSeq" id="WP_210059977.1">
    <property type="nucleotide sequence ID" value="NZ_JAGGLJ010000002.1"/>
</dbReference>
<evidence type="ECO:0000256" key="9">
    <source>
        <dbReference type="RuleBase" id="RU004386"/>
    </source>
</evidence>
<dbReference type="Pfam" id="PF02127">
    <property type="entry name" value="Peptidase_M18"/>
    <property type="match status" value="1"/>
</dbReference>
<comment type="similarity">
    <text evidence="2 9">Belongs to the peptidase M18 family.</text>
</comment>
<protein>
    <recommendedName>
        <fullName evidence="10">M18 family aminopeptidase</fullName>
        <ecNumber evidence="10">3.4.11.-</ecNumber>
    </recommendedName>
</protein>
<comment type="cofactor">
    <cofactor evidence="1 10">
        <name>Zn(2+)</name>
        <dbReference type="ChEBI" id="CHEBI:29105"/>
    </cofactor>
</comment>
<dbReference type="Proteomes" id="UP001519306">
    <property type="component" value="Unassembled WGS sequence"/>
</dbReference>
<dbReference type="NCBIfam" id="NF002759">
    <property type="entry name" value="PRK02813.1"/>
    <property type="match status" value="1"/>
</dbReference>
<keyword evidence="6 9" id="KW-0378">Hydrolase</keyword>
<keyword evidence="3 9" id="KW-0031">Aminopeptidase</keyword>
<keyword evidence="12" id="KW-1185">Reference proteome</keyword>
<comment type="caution">
    <text evidence="11">The sequence shown here is derived from an EMBL/GenBank/DDBJ whole genome shotgun (WGS) entry which is preliminary data.</text>
</comment>
<dbReference type="PANTHER" id="PTHR28570">
    <property type="entry name" value="ASPARTYL AMINOPEPTIDASE"/>
    <property type="match status" value="1"/>
</dbReference>
<evidence type="ECO:0000256" key="10">
    <source>
        <dbReference type="RuleBase" id="RU004387"/>
    </source>
</evidence>
<dbReference type="GO" id="GO:0004177">
    <property type="term" value="F:aminopeptidase activity"/>
    <property type="evidence" value="ECO:0007669"/>
    <property type="project" value="UniProtKB-KW"/>
</dbReference>
<keyword evidence="8 9" id="KW-0482">Metalloprotease</keyword>
<dbReference type="InterPro" id="IPR001948">
    <property type="entry name" value="Peptidase_M18"/>
</dbReference>
<dbReference type="Gene3D" id="3.40.630.10">
    <property type="entry name" value="Zn peptidases"/>
    <property type="match status" value="1"/>
</dbReference>
<accession>A0ABS4KA94</accession>
<dbReference type="Gene3D" id="2.30.250.10">
    <property type="entry name" value="Aminopeptidase i, Domain 2"/>
    <property type="match status" value="1"/>
</dbReference>
<dbReference type="PANTHER" id="PTHR28570:SF3">
    <property type="entry name" value="ASPARTYL AMINOPEPTIDASE"/>
    <property type="match status" value="1"/>
</dbReference>
<evidence type="ECO:0000256" key="5">
    <source>
        <dbReference type="ARBA" id="ARBA00022723"/>
    </source>
</evidence>